<evidence type="ECO:0000313" key="5">
    <source>
        <dbReference type="Proteomes" id="UP000594586"/>
    </source>
</evidence>
<dbReference type="Proteomes" id="UP000594586">
    <property type="component" value="Chromosome"/>
</dbReference>
<dbReference type="PANTHER" id="PTHR41259">
    <property type="entry name" value="DOUBLE-STRAND BREAK REPAIR RAD50 ATPASE, PUTATIVE-RELATED"/>
    <property type="match status" value="1"/>
</dbReference>
<dbReference type="RefSeq" id="WP_165002128.1">
    <property type="nucleotide sequence ID" value="NZ_CP064955.1"/>
</dbReference>
<dbReference type="InterPro" id="IPR027417">
    <property type="entry name" value="P-loop_NTPase"/>
</dbReference>
<evidence type="ECO:0000256" key="1">
    <source>
        <dbReference type="SAM" id="Coils"/>
    </source>
</evidence>
<dbReference type="PANTHER" id="PTHR41259:SF1">
    <property type="entry name" value="DOUBLE-STRAND BREAK REPAIR RAD50 ATPASE, PUTATIVE-RELATED"/>
    <property type="match status" value="1"/>
</dbReference>
<evidence type="ECO:0000313" key="4">
    <source>
        <dbReference type="EMBL" id="QPK83998.1"/>
    </source>
</evidence>
<evidence type="ECO:0000259" key="3">
    <source>
        <dbReference type="Pfam" id="PF13476"/>
    </source>
</evidence>
<dbReference type="InterPro" id="IPR038729">
    <property type="entry name" value="Rad50/SbcC_AAA"/>
</dbReference>
<dbReference type="AlphaFoldDB" id="A0A7T0PEK1"/>
<gene>
    <name evidence="4" type="ORF">G7Y29_04225</name>
</gene>
<keyword evidence="1" id="KW-0175">Coiled coil</keyword>
<dbReference type="KEGG" id="cqn:G7Y29_04225"/>
<dbReference type="GO" id="GO:0006302">
    <property type="term" value="P:double-strand break repair"/>
    <property type="evidence" value="ECO:0007669"/>
    <property type="project" value="InterPro"/>
</dbReference>
<feature type="domain" description="Rad50/SbcC-type AAA" evidence="3">
    <location>
        <begin position="5"/>
        <end position="103"/>
    </location>
</feature>
<dbReference type="GO" id="GO:0016887">
    <property type="term" value="F:ATP hydrolysis activity"/>
    <property type="evidence" value="ECO:0007669"/>
    <property type="project" value="InterPro"/>
</dbReference>
<proteinExistence type="predicted"/>
<dbReference type="Gene3D" id="3.40.50.300">
    <property type="entry name" value="P-loop containing nucleotide triphosphate hydrolases"/>
    <property type="match status" value="2"/>
</dbReference>
<dbReference type="EMBL" id="CP064955">
    <property type="protein sequence ID" value="QPK83998.1"/>
    <property type="molecule type" value="Genomic_DNA"/>
</dbReference>
<feature type="coiled-coil region" evidence="1">
    <location>
        <begin position="557"/>
        <end position="725"/>
    </location>
</feature>
<feature type="coiled-coil region" evidence="1">
    <location>
        <begin position="315"/>
        <end position="423"/>
    </location>
</feature>
<accession>A0A7T0PEK1</accession>
<name>A0A7T0PEK1_9CORY</name>
<reference evidence="4 5" key="1">
    <citation type="submission" date="2020-11" db="EMBL/GenBank/DDBJ databases">
        <title>Corynebacterium sp. MC1420.</title>
        <authorList>
            <person name="Zhou J."/>
        </authorList>
    </citation>
    <scope>NUCLEOTIDE SEQUENCE [LARGE SCALE GENOMIC DNA]</scope>
    <source>
        <strain evidence="4 5">MC1420</strain>
    </source>
</reference>
<sequence length="883" mass="94698">MKIHSISLKNVRAVEHLELTGIPDTGVMLIHGDNEAGKSTVLDAIDVVLNFKHSSGDSRVKVLAPVGRDVGPEVTLSATVGPYTFTVRKVFLRKKRSELTITAPRREQYTGREADDKLDVILSEHLDTALASTLFLRQGEIDPGIAAAGIPSITRALDAGTHGAGEAGGAVSGTEDTELMARIDAEYQRYFTAKGGQKASFTELGKRRDAAAEKLSGLRAEVDRLASFVDEVARREGEISGIKAELPDAVVEEAARAEEAAAAKVLAEKAEAAKAEEKRAALDHKRSTEDIEARMAARQRVEELARDAEKLGSGLDAAREAVREEAAKVGKLTAQRDAAKRKVVTVRETVKAAEVARQRARSRVRAAELADVVARLGAVDEELSALRAAQPIKAVADSDIRALEKAREELTLQRRLRDAASAKLEVTGPEAAVVALDGMDVEFPGSATVGIHDGSTLALGEFEVVYRAGQGSAGPGADLDAAERAYAERLAALGCGDIEEARRRRDEHTELASSLQSTLRRREDVLGTRDADELRAEHTRLSEQAAGSDVEDPCGTEEEAEAALTRAQRHLDEATDALEHAEAVLAPWAEQKEATALAVLEARAESKAAEVSAARAQLDAAEEKTPLAELESAQEAAKQALDAATARCAELVRQLAEANPTLAADLFEGAQVRVRNLRTRLADAERRVAELTGRIEQAAGVAEQTDRAEAELDAAVSEFESATRRAEAVRLLRETMVRHRDEARARYAAPFAAALNRYASRVFGPDVEFTLGESLDIEARTLGGATVSLDQLSGGAKEQLALLVRFAIAELAGTGQTGRTPVPVIVDDALGATDPNRLELMNSLFNQVGRESQVFVLTCFPRRFDWVNVAKVASISELKQGGI</sequence>
<dbReference type="SUPFAM" id="SSF52540">
    <property type="entry name" value="P-loop containing nucleoside triphosphate hydrolases"/>
    <property type="match status" value="1"/>
</dbReference>
<organism evidence="4 5">
    <name type="scientific">Corynebacterium qintianiae</name>
    <dbReference type="NCBI Taxonomy" id="2709392"/>
    <lineage>
        <taxon>Bacteria</taxon>
        <taxon>Bacillati</taxon>
        <taxon>Actinomycetota</taxon>
        <taxon>Actinomycetes</taxon>
        <taxon>Mycobacteriales</taxon>
        <taxon>Corynebacteriaceae</taxon>
        <taxon>Corynebacterium</taxon>
    </lineage>
</organism>
<feature type="region of interest" description="Disordered" evidence="2">
    <location>
        <begin position="503"/>
        <end position="526"/>
    </location>
</feature>
<dbReference type="Pfam" id="PF13476">
    <property type="entry name" value="AAA_23"/>
    <property type="match status" value="1"/>
</dbReference>
<evidence type="ECO:0000256" key="2">
    <source>
        <dbReference type="SAM" id="MobiDB-lite"/>
    </source>
</evidence>
<keyword evidence="5" id="KW-1185">Reference proteome</keyword>
<protein>
    <submittedName>
        <fullName evidence="4">AAA family ATPase</fullName>
    </submittedName>
</protein>